<feature type="compositionally biased region" description="Low complexity" evidence="1">
    <location>
        <begin position="153"/>
        <end position="166"/>
    </location>
</feature>
<sequence>FMAVGKSSQSGLHCVQQGAAAAFAARKDWLPTNSLTLPVLAPAAAHKHKKHDTLQPCDTEYPVFVYEPAIKETNGLIECGDCQKMFVAQQIASSNLLLLVTDAACDCSIFPPVLLDAKEVKYILLHALGLWGGWGGKTHGNSHGERGGGHGPACGPARAGRGMELM</sequence>
<evidence type="ECO:0000313" key="3">
    <source>
        <dbReference type="Ensembl" id="ENSAPLP00000022318.1"/>
    </source>
</evidence>
<proteinExistence type="predicted"/>
<organism evidence="3 4">
    <name type="scientific">Anas platyrhynchos platyrhynchos</name>
    <name type="common">Northern mallard</name>
    <dbReference type="NCBI Taxonomy" id="8840"/>
    <lineage>
        <taxon>Eukaryota</taxon>
        <taxon>Metazoa</taxon>
        <taxon>Chordata</taxon>
        <taxon>Craniata</taxon>
        <taxon>Vertebrata</taxon>
        <taxon>Euteleostomi</taxon>
        <taxon>Archelosauria</taxon>
        <taxon>Archosauria</taxon>
        <taxon>Dinosauria</taxon>
        <taxon>Saurischia</taxon>
        <taxon>Theropoda</taxon>
        <taxon>Coelurosauria</taxon>
        <taxon>Aves</taxon>
        <taxon>Neognathae</taxon>
        <taxon>Galloanserae</taxon>
        <taxon>Anseriformes</taxon>
        <taxon>Anatidae</taxon>
        <taxon>Anatinae</taxon>
        <taxon>Anas</taxon>
    </lineage>
</organism>
<dbReference type="InterPro" id="IPR013680">
    <property type="entry name" value="VDCC_a2/dsu"/>
</dbReference>
<protein>
    <recommendedName>
        <fullName evidence="2">Voltage-dependent calcium channel alpha-2/delta subunit conserved region domain-containing protein</fullName>
    </recommendedName>
</protein>
<dbReference type="GeneTree" id="ENSGT00940000155997"/>
<evidence type="ECO:0000259" key="2">
    <source>
        <dbReference type="Pfam" id="PF08473"/>
    </source>
</evidence>
<name>A0A493T9E4_ANAPP</name>
<keyword evidence="4" id="KW-1185">Reference proteome</keyword>
<reference evidence="4" key="1">
    <citation type="submission" date="2017-10" db="EMBL/GenBank/DDBJ databases">
        <title>A new Pekin duck reference genome.</title>
        <authorList>
            <person name="Hou Z.-C."/>
            <person name="Zhou Z.-K."/>
            <person name="Zhu F."/>
            <person name="Hou S.-S."/>
        </authorList>
    </citation>
    <scope>NUCLEOTIDE SEQUENCE [LARGE SCALE GENOMIC DNA]</scope>
</reference>
<dbReference type="AlphaFoldDB" id="A0A493T9E4"/>
<dbReference type="STRING" id="8840.ENSAPLP00000022318"/>
<feature type="region of interest" description="Disordered" evidence="1">
    <location>
        <begin position="141"/>
        <end position="166"/>
    </location>
</feature>
<accession>A0A493T9E4</accession>
<feature type="domain" description="Voltage-dependent calcium channel alpha-2/delta subunit conserved region" evidence="2">
    <location>
        <begin position="33"/>
        <end position="109"/>
    </location>
</feature>
<dbReference type="Ensembl" id="ENSAPLT00000044834.1">
    <property type="protein sequence ID" value="ENSAPLP00000022318.1"/>
    <property type="gene ID" value="ENSAPLG00000022478.1"/>
</dbReference>
<evidence type="ECO:0000256" key="1">
    <source>
        <dbReference type="SAM" id="MobiDB-lite"/>
    </source>
</evidence>
<reference evidence="3" key="2">
    <citation type="submission" date="2025-08" db="UniProtKB">
        <authorList>
            <consortium name="Ensembl"/>
        </authorList>
    </citation>
    <scope>IDENTIFICATION</scope>
</reference>
<reference evidence="3" key="3">
    <citation type="submission" date="2025-09" db="UniProtKB">
        <authorList>
            <consortium name="Ensembl"/>
        </authorList>
    </citation>
    <scope>IDENTIFICATION</scope>
</reference>
<evidence type="ECO:0000313" key="4">
    <source>
        <dbReference type="Proteomes" id="UP000016666"/>
    </source>
</evidence>
<dbReference type="Pfam" id="PF08473">
    <property type="entry name" value="VGCC_alpha2"/>
    <property type="match status" value="1"/>
</dbReference>
<dbReference type="Proteomes" id="UP000016666">
    <property type="component" value="Unassembled WGS sequence"/>
</dbReference>